<evidence type="ECO:0000259" key="2">
    <source>
        <dbReference type="Pfam" id="PF18291"/>
    </source>
</evidence>
<accession>A0AB33INI3</accession>
<evidence type="ECO:0000256" key="1">
    <source>
        <dbReference type="ARBA" id="ARBA00023125"/>
    </source>
</evidence>
<dbReference type="InterPro" id="IPR041607">
    <property type="entry name" value="HU-HIG"/>
</dbReference>
<dbReference type="SUPFAM" id="SSF47729">
    <property type="entry name" value="IHF-like DNA-binding proteins"/>
    <property type="match status" value="1"/>
</dbReference>
<feature type="domain" description="HU" evidence="2">
    <location>
        <begin position="11"/>
        <end position="123"/>
    </location>
</feature>
<name>A0AB33INI3_9BACT</name>
<dbReference type="GO" id="GO:0003677">
    <property type="term" value="F:DNA binding"/>
    <property type="evidence" value="ECO:0007669"/>
    <property type="project" value="UniProtKB-KW"/>
</dbReference>
<proteinExistence type="predicted"/>
<evidence type="ECO:0000313" key="3">
    <source>
        <dbReference type="EMBL" id="BFO70544.1"/>
    </source>
</evidence>
<dbReference type="EMBL" id="AP035785">
    <property type="protein sequence ID" value="BFO70544.1"/>
    <property type="molecule type" value="Genomic_DNA"/>
</dbReference>
<keyword evidence="1" id="KW-0238">DNA-binding</keyword>
<sequence>MMDKYVGNRMYRVKEQVFKENGVLKKKYYAMSYEPETLHVAQLLDRLGVSTTRRADILYGWNCMVAAIQEALERGYAVSMDGLGRLSVSCSSSPVDSASDVTPSTVRVKRIVFKADKRLREGLLHAKYVKV</sequence>
<dbReference type="InterPro" id="IPR010992">
    <property type="entry name" value="IHF-like_DNA-bd_dom_sf"/>
</dbReference>
<reference evidence="3" key="1">
    <citation type="submission" date="2024-07" db="EMBL/GenBank/DDBJ databases">
        <title>Complete genome sequence of Prevotella sp. YM-2024 GTC17253.</title>
        <authorList>
            <person name="Hayashi M."/>
            <person name="Muto Y."/>
            <person name="Tanaka K."/>
            <person name="Niwa H."/>
        </authorList>
    </citation>
    <scope>NUCLEOTIDE SEQUENCE</scope>
    <source>
        <strain evidence="3">GTC17253</strain>
    </source>
</reference>
<dbReference type="Pfam" id="PF18291">
    <property type="entry name" value="HU-HIG"/>
    <property type="match status" value="1"/>
</dbReference>
<organism evidence="3">
    <name type="scientific">Prevotella sp. GTC17253</name>
    <dbReference type="NCBI Taxonomy" id="3236793"/>
    <lineage>
        <taxon>Bacteria</taxon>
        <taxon>Pseudomonadati</taxon>
        <taxon>Bacteroidota</taxon>
        <taxon>Bacteroidia</taxon>
        <taxon>Bacteroidales</taxon>
        <taxon>Prevotellaceae</taxon>
        <taxon>Prevotella</taxon>
    </lineage>
</organism>
<dbReference type="AlphaFoldDB" id="A0AB33INI3"/>
<gene>
    <name evidence="3" type="ORF">GTC17253_05100</name>
</gene>
<protein>
    <recommendedName>
        <fullName evidence="2">HU domain-containing protein</fullName>
    </recommendedName>
</protein>